<sequence length="51" mass="5274">ADGPILLGPRYDASATNPEGSKDPYILSLLTVPFNPCIPASASQAETLLST</sequence>
<dbReference type="EMBL" id="SNRW01018455">
    <property type="protein sequence ID" value="KAA6367321.1"/>
    <property type="molecule type" value="Genomic_DNA"/>
</dbReference>
<organism evidence="1 2">
    <name type="scientific">Streblomastix strix</name>
    <dbReference type="NCBI Taxonomy" id="222440"/>
    <lineage>
        <taxon>Eukaryota</taxon>
        <taxon>Metamonada</taxon>
        <taxon>Preaxostyla</taxon>
        <taxon>Oxymonadida</taxon>
        <taxon>Streblomastigidae</taxon>
        <taxon>Streblomastix</taxon>
    </lineage>
</organism>
<dbReference type="Proteomes" id="UP000324800">
    <property type="component" value="Unassembled WGS sequence"/>
</dbReference>
<name>A0A5J4UBM0_9EUKA</name>
<comment type="caution">
    <text evidence="1">The sequence shown here is derived from an EMBL/GenBank/DDBJ whole genome shotgun (WGS) entry which is preliminary data.</text>
</comment>
<reference evidence="1 2" key="1">
    <citation type="submission" date="2019-03" db="EMBL/GenBank/DDBJ databases">
        <title>Single cell metagenomics reveals metabolic interactions within the superorganism composed of flagellate Streblomastix strix and complex community of Bacteroidetes bacteria on its surface.</title>
        <authorList>
            <person name="Treitli S.C."/>
            <person name="Kolisko M."/>
            <person name="Husnik F."/>
            <person name="Keeling P."/>
            <person name="Hampl V."/>
        </authorList>
    </citation>
    <scope>NUCLEOTIDE SEQUENCE [LARGE SCALE GENOMIC DNA]</scope>
    <source>
        <strain evidence="1">ST1C</strain>
    </source>
</reference>
<protein>
    <submittedName>
        <fullName evidence="1">Uncharacterized protein</fullName>
    </submittedName>
</protein>
<proteinExistence type="predicted"/>
<accession>A0A5J4UBM0</accession>
<evidence type="ECO:0000313" key="1">
    <source>
        <dbReference type="EMBL" id="KAA6367321.1"/>
    </source>
</evidence>
<evidence type="ECO:0000313" key="2">
    <source>
        <dbReference type="Proteomes" id="UP000324800"/>
    </source>
</evidence>
<dbReference type="AlphaFoldDB" id="A0A5J4UBM0"/>
<feature type="non-terminal residue" evidence="1">
    <location>
        <position position="1"/>
    </location>
</feature>
<gene>
    <name evidence="1" type="ORF">EZS28_037152</name>
</gene>